<comment type="subcellular location">
    <subcellularLocation>
        <location evidence="1">Endomembrane system</location>
        <topology evidence="1">Multi-pass membrane protein</topology>
    </subcellularLocation>
    <subcellularLocation>
        <location evidence="11">Membrane</location>
        <topology evidence="11">Multi-pass membrane protein</topology>
    </subcellularLocation>
</comment>
<dbReference type="GO" id="GO:0042773">
    <property type="term" value="P:ATP synthesis coupled electron transport"/>
    <property type="evidence" value="ECO:0007669"/>
    <property type="project" value="InterPro"/>
</dbReference>
<feature type="transmembrane region" description="Helical" evidence="12">
    <location>
        <begin position="147"/>
        <end position="167"/>
    </location>
</feature>
<dbReference type="PANTHER" id="PTHR43507">
    <property type="entry name" value="NADH-UBIQUINONE OXIDOREDUCTASE CHAIN 4"/>
    <property type="match status" value="1"/>
</dbReference>
<evidence type="ECO:0000256" key="5">
    <source>
        <dbReference type="ARBA" id="ARBA00022967"/>
    </source>
</evidence>
<keyword evidence="16" id="KW-1185">Reference proteome</keyword>
<feature type="transmembrane region" description="Helical" evidence="12">
    <location>
        <begin position="285"/>
        <end position="308"/>
    </location>
</feature>
<dbReference type="GO" id="GO:0012505">
    <property type="term" value="C:endomembrane system"/>
    <property type="evidence" value="ECO:0007669"/>
    <property type="project" value="UniProtKB-SubCell"/>
</dbReference>
<gene>
    <name evidence="15" type="primary">nuoM</name>
    <name evidence="15" type="ORF">RVIR1_08260</name>
</gene>
<evidence type="ECO:0000256" key="11">
    <source>
        <dbReference type="RuleBase" id="RU000320"/>
    </source>
</evidence>
<feature type="transmembrane region" description="Helical" evidence="12">
    <location>
        <begin position="315"/>
        <end position="338"/>
    </location>
</feature>
<evidence type="ECO:0000256" key="9">
    <source>
        <dbReference type="ARBA" id="ARBA00031584"/>
    </source>
</evidence>
<evidence type="ECO:0000256" key="3">
    <source>
        <dbReference type="ARBA" id="ARBA00019906"/>
    </source>
</evidence>
<evidence type="ECO:0000256" key="8">
    <source>
        <dbReference type="ARBA" id="ARBA00023136"/>
    </source>
</evidence>
<dbReference type="PANTHER" id="PTHR43507:SF1">
    <property type="entry name" value="NADH-UBIQUINONE OXIDOREDUCTASE CHAIN 4"/>
    <property type="match status" value="1"/>
</dbReference>
<dbReference type="GO" id="GO:0003954">
    <property type="term" value="F:NADH dehydrogenase activity"/>
    <property type="evidence" value="ECO:0007669"/>
    <property type="project" value="TreeGrafter"/>
</dbReference>
<feature type="transmembrane region" description="Helical" evidence="12">
    <location>
        <begin position="358"/>
        <end position="378"/>
    </location>
</feature>
<feature type="domain" description="NADH:quinone oxidoreductase/Mrp antiporter transmembrane" evidence="13">
    <location>
        <begin position="143"/>
        <end position="441"/>
    </location>
</feature>
<evidence type="ECO:0000256" key="7">
    <source>
        <dbReference type="ARBA" id="ARBA00023027"/>
    </source>
</evidence>
<feature type="transmembrane region" description="Helical" evidence="12">
    <location>
        <begin position="390"/>
        <end position="411"/>
    </location>
</feature>
<reference evidence="15 16" key="1">
    <citation type="submission" date="2017-03" db="EMBL/GenBank/DDBJ databases">
        <title>The genome sequence of Candidatus Rickettsiella viridis.</title>
        <authorList>
            <person name="Nikoh N."/>
            <person name="Tsuchida T."/>
            <person name="Yamaguchi K."/>
            <person name="Maeda T."/>
            <person name="Shigenobu S."/>
            <person name="Fukatsu T."/>
        </authorList>
    </citation>
    <scope>NUCLEOTIDE SEQUENCE [LARGE SCALE GENOMIC DNA]</scope>
    <source>
        <strain evidence="15 16">Ap-RA04</strain>
    </source>
</reference>
<dbReference type="GO" id="GO:0015990">
    <property type="term" value="P:electron transport coupled proton transport"/>
    <property type="evidence" value="ECO:0007669"/>
    <property type="project" value="TreeGrafter"/>
</dbReference>
<dbReference type="GO" id="GO:0016020">
    <property type="term" value="C:membrane"/>
    <property type="evidence" value="ECO:0007669"/>
    <property type="project" value="UniProtKB-SubCell"/>
</dbReference>
<feature type="transmembrane region" description="Helical" evidence="12">
    <location>
        <begin position="96"/>
        <end position="116"/>
    </location>
</feature>
<dbReference type="InterPro" id="IPR001750">
    <property type="entry name" value="ND/Mrp_TM"/>
</dbReference>
<feature type="transmembrane region" description="Helical" evidence="12">
    <location>
        <begin position="123"/>
        <end position="141"/>
    </location>
</feature>
<dbReference type="NCBIfam" id="NF004501">
    <property type="entry name" value="PRK05846.1-5"/>
    <property type="match status" value="1"/>
</dbReference>
<evidence type="ECO:0000256" key="2">
    <source>
        <dbReference type="ARBA" id="ARBA00009025"/>
    </source>
</evidence>
<organism evidence="15 16">
    <name type="scientific">Candidatus Rickettsiella viridis</name>
    <dbReference type="NCBI Taxonomy" id="676208"/>
    <lineage>
        <taxon>Bacteria</taxon>
        <taxon>Pseudomonadati</taxon>
        <taxon>Pseudomonadota</taxon>
        <taxon>Gammaproteobacteria</taxon>
        <taxon>Legionellales</taxon>
        <taxon>Coxiellaceae</taxon>
        <taxon>Rickettsiella</taxon>
    </lineage>
</organism>
<dbReference type="EMBL" id="AP018005">
    <property type="protein sequence ID" value="BBB15315.1"/>
    <property type="molecule type" value="Genomic_DNA"/>
</dbReference>
<dbReference type="OrthoDB" id="9768329at2"/>
<protein>
    <recommendedName>
        <fullName evidence="3">NADH-quinone oxidoreductase subunit M</fullName>
    </recommendedName>
    <alternativeName>
        <fullName evidence="9">NADH dehydrogenase I subunit M</fullName>
    </alternativeName>
    <alternativeName>
        <fullName evidence="10">NDH-1 subunit M</fullName>
    </alternativeName>
</protein>
<evidence type="ECO:0000259" key="14">
    <source>
        <dbReference type="Pfam" id="PF01059"/>
    </source>
</evidence>
<keyword evidence="7" id="KW-0520">NAD</keyword>
<name>A0A2Z5UW69_9COXI</name>
<keyword evidence="8 12" id="KW-0472">Membrane</keyword>
<comment type="similarity">
    <text evidence="2">Belongs to the complex I subunit 4 family.</text>
</comment>
<evidence type="ECO:0000256" key="10">
    <source>
        <dbReference type="ARBA" id="ARBA00032798"/>
    </source>
</evidence>
<dbReference type="InterPro" id="IPR000260">
    <property type="entry name" value="NADH4_N"/>
</dbReference>
<feature type="transmembrane region" description="Helical" evidence="12">
    <location>
        <begin position="46"/>
        <end position="66"/>
    </location>
</feature>
<feature type="transmembrane region" description="Helical" evidence="12">
    <location>
        <begin position="222"/>
        <end position="241"/>
    </location>
</feature>
<dbReference type="GO" id="GO:0008137">
    <property type="term" value="F:NADH dehydrogenase (ubiquinone) activity"/>
    <property type="evidence" value="ECO:0007669"/>
    <property type="project" value="InterPro"/>
</dbReference>
<dbReference type="KEGG" id="rvi:RVIR1_08260"/>
<feature type="transmembrane region" description="Helical" evidence="12">
    <location>
        <begin position="253"/>
        <end position="273"/>
    </location>
</feature>
<dbReference type="NCBIfam" id="TIGR01972">
    <property type="entry name" value="NDH_I_M"/>
    <property type="match status" value="1"/>
</dbReference>
<sequence>MFTTLIEHFHSLFQHHLLSLLIWLPILGAVSVVAVKGDTYPNRARVVALITSLISIGLCIPLYLGFNPALSSMQFQENVPWITAFNVNYALGVDGISLPLILLTVFTTLLVVLAAWRSIELRVAQYMAAFLIMQSMMVGTFAATDSILFYVFWEAMLIPMYLSIGVWGSANRSYASIKFFLYTFLGSALMLIALLYLGFKNPTHDFYIAGFYPLKLTMSEQIWIFLAFLIAFAVKIPMWPLHTWLPDAHTEAPAGGSVVLAALMLKLGGYGFLRFSLPIVPDASHYLDMVMIVQALIAIVYIGMVALAQVDMKRLIAYSSIAHMGFVVLGCFMVFVIMKHSQNTSMAYMSLEGAMVQMISHAFSSGAMFLAVGMLAHRFHSRQIKDYGGLAFRMPLLTAFFLLFAMSNVGLPGTSGFVGEFMIIMSAMQASFWITVVAATTLILSAAYTLYMYKRVFLGEVTNPLIETGTDIQGFEKVVFILLAFAIIFIGVYPSPLLTMMHTSIDSILQLSLQTKL</sequence>
<dbReference type="GO" id="GO:0048039">
    <property type="term" value="F:ubiquinone binding"/>
    <property type="evidence" value="ECO:0007669"/>
    <property type="project" value="TreeGrafter"/>
</dbReference>
<evidence type="ECO:0000313" key="16">
    <source>
        <dbReference type="Proteomes" id="UP000282483"/>
    </source>
</evidence>
<dbReference type="AlphaFoldDB" id="A0A2Z5UW69"/>
<evidence type="ECO:0000313" key="15">
    <source>
        <dbReference type="EMBL" id="BBB15315.1"/>
    </source>
</evidence>
<feature type="transmembrane region" description="Helical" evidence="12">
    <location>
        <begin position="431"/>
        <end position="453"/>
    </location>
</feature>
<feature type="transmembrane region" description="Helical" evidence="12">
    <location>
        <begin position="179"/>
        <end position="199"/>
    </location>
</feature>
<dbReference type="InterPro" id="IPR010227">
    <property type="entry name" value="NADH_Q_OxRdtase_chainM/4"/>
</dbReference>
<dbReference type="Proteomes" id="UP000282483">
    <property type="component" value="Chromosome"/>
</dbReference>
<dbReference type="RefSeq" id="WP_126322780.1">
    <property type="nucleotide sequence ID" value="NZ_AP018005.1"/>
</dbReference>
<evidence type="ECO:0000256" key="1">
    <source>
        <dbReference type="ARBA" id="ARBA00004127"/>
    </source>
</evidence>
<feature type="domain" description="NADH:ubiquinone oxidoreductase chain 4 N-terminal" evidence="14">
    <location>
        <begin position="72"/>
        <end position="138"/>
    </location>
</feature>
<evidence type="ECO:0000256" key="4">
    <source>
        <dbReference type="ARBA" id="ARBA00022692"/>
    </source>
</evidence>
<dbReference type="Pfam" id="PF01059">
    <property type="entry name" value="Oxidored_q5_N"/>
    <property type="match status" value="1"/>
</dbReference>
<feature type="transmembrane region" description="Helical" evidence="12">
    <location>
        <begin position="474"/>
        <end position="493"/>
    </location>
</feature>
<dbReference type="Pfam" id="PF00361">
    <property type="entry name" value="Proton_antipo_M"/>
    <property type="match status" value="1"/>
</dbReference>
<evidence type="ECO:0000256" key="12">
    <source>
        <dbReference type="SAM" id="Phobius"/>
    </source>
</evidence>
<dbReference type="PRINTS" id="PR01437">
    <property type="entry name" value="NUOXDRDTASE4"/>
</dbReference>
<accession>A0A2Z5UW69</accession>
<proteinExistence type="inferred from homology"/>
<keyword evidence="5" id="KW-1278">Translocase</keyword>
<feature type="transmembrane region" description="Helical" evidence="12">
    <location>
        <begin position="12"/>
        <end position="34"/>
    </location>
</feature>
<keyword evidence="4 11" id="KW-0812">Transmembrane</keyword>
<keyword evidence="6 12" id="KW-1133">Transmembrane helix</keyword>
<evidence type="ECO:0000256" key="6">
    <source>
        <dbReference type="ARBA" id="ARBA00022989"/>
    </source>
</evidence>
<dbReference type="InterPro" id="IPR003918">
    <property type="entry name" value="NADH_UbQ_OxRdtase"/>
</dbReference>
<evidence type="ECO:0000259" key="13">
    <source>
        <dbReference type="Pfam" id="PF00361"/>
    </source>
</evidence>